<sequence length="206" mass="23640">MNITNAHTGTLMLHQTNIGNICIKSATFDSRSSALYSVPGQSILFTLDRPFEIQRYTVNEHRVEKADRVIIDKRNPFVIDGRDTLFDHIQTCRQPAKLTGRINLPDRAADISVFDRITLRKIAWLPHDESAARYLTSLELLETIQDPNSVKVAEELVYHYHCAVVWKAFQILYRADRHKALTYVPLLKKHKSARLDRLLHPLEAAA</sequence>
<protein>
    <submittedName>
        <fullName evidence="1">Uncharacterized protein</fullName>
    </submittedName>
</protein>
<name>A0ABY0ZAY2_9PSED</name>
<gene>
    <name evidence="1" type="ORF">SAMN04490188_4084</name>
</gene>
<keyword evidence="2" id="KW-1185">Reference proteome</keyword>
<evidence type="ECO:0000313" key="1">
    <source>
        <dbReference type="EMBL" id="SEE48976.1"/>
    </source>
</evidence>
<dbReference type="Proteomes" id="UP000183915">
    <property type="component" value="Unassembled WGS sequence"/>
</dbReference>
<proteinExistence type="predicted"/>
<reference evidence="1 2" key="1">
    <citation type="submission" date="2016-10" db="EMBL/GenBank/DDBJ databases">
        <authorList>
            <person name="Varghese N."/>
            <person name="Submissions S."/>
        </authorList>
    </citation>
    <scope>NUCLEOTIDE SEQUENCE [LARGE SCALE GENOMIC DNA]</scope>
    <source>
        <strain evidence="1 2">BS3780</strain>
    </source>
</reference>
<organism evidence="1 2">
    <name type="scientific">Pseudomonas kilonensis</name>
    <dbReference type="NCBI Taxonomy" id="132476"/>
    <lineage>
        <taxon>Bacteria</taxon>
        <taxon>Pseudomonadati</taxon>
        <taxon>Pseudomonadota</taxon>
        <taxon>Gammaproteobacteria</taxon>
        <taxon>Pseudomonadales</taxon>
        <taxon>Pseudomonadaceae</taxon>
        <taxon>Pseudomonas</taxon>
    </lineage>
</organism>
<dbReference type="EMBL" id="FNTT01000002">
    <property type="protein sequence ID" value="SEE48976.1"/>
    <property type="molecule type" value="Genomic_DNA"/>
</dbReference>
<evidence type="ECO:0000313" key="2">
    <source>
        <dbReference type="Proteomes" id="UP000183915"/>
    </source>
</evidence>
<comment type="caution">
    <text evidence="1">The sequence shown here is derived from an EMBL/GenBank/DDBJ whole genome shotgun (WGS) entry which is preliminary data.</text>
</comment>
<accession>A0ABY0ZAY2</accession>